<accession>A0A375J8P5</accession>
<organism evidence="1 2">
    <name type="scientific">Cupriavidus taiwanensis</name>
    <dbReference type="NCBI Taxonomy" id="164546"/>
    <lineage>
        <taxon>Bacteria</taxon>
        <taxon>Pseudomonadati</taxon>
        <taxon>Pseudomonadota</taxon>
        <taxon>Betaproteobacteria</taxon>
        <taxon>Burkholderiales</taxon>
        <taxon>Burkholderiaceae</taxon>
        <taxon>Cupriavidus</taxon>
    </lineage>
</organism>
<dbReference type="EMBL" id="OVTA01000046">
    <property type="protein sequence ID" value="SPS01555.1"/>
    <property type="molecule type" value="Genomic_DNA"/>
</dbReference>
<proteinExistence type="predicted"/>
<reference evidence="1 2" key="1">
    <citation type="submission" date="2018-01" db="EMBL/GenBank/DDBJ databases">
        <authorList>
            <person name="Gaut B.S."/>
            <person name="Morton B.R."/>
            <person name="Clegg M.T."/>
            <person name="Duvall M.R."/>
        </authorList>
    </citation>
    <scope>NUCLEOTIDE SEQUENCE [LARGE SCALE GENOMIC DNA]</scope>
    <source>
        <strain evidence="1">Cupriavidus taiwanensis cmp 52</strain>
    </source>
</reference>
<gene>
    <name evidence="1" type="ORF">CBM2634_B50035</name>
</gene>
<name>A0A375J8P5_9BURK</name>
<evidence type="ECO:0000313" key="2">
    <source>
        <dbReference type="Proteomes" id="UP000256805"/>
    </source>
</evidence>
<evidence type="ECO:0000313" key="1">
    <source>
        <dbReference type="EMBL" id="SPS01555.1"/>
    </source>
</evidence>
<dbReference type="AlphaFoldDB" id="A0A375J8P5"/>
<protein>
    <submittedName>
        <fullName evidence="1">Uncharacterized protein</fullName>
    </submittedName>
</protein>
<sequence length="113" mass="12220">MACRKCLGQVAPKLGLALGIGTQRSQLGAFLEGLAPTFCDRIGPHPNGTPLYRRHGWIEAGAIVSVVYRAAPHLPPRNAQVLALFEGPSGPTVEVVVEKVIRGRTRMPWASRR</sequence>
<dbReference type="Proteomes" id="UP000256805">
    <property type="component" value="Unassembled WGS sequence"/>
</dbReference>